<dbReference type="EMBL" id="JAVHJO010000003">
    <property type="protein sequence ID" value="KAK6541972.1"/>
    <property type="molecule type" value="Genomic_DNA"/>
</dbReference>
<evidence type="ECO:0000259" key="2">
    <source>
        <dbReference type="Pfam" id="PF24494"/>
    </source>
</evidence>
<feature type="region of interest" description="Disordered" evidence="1">
    <location>
        <begin position="1"/>
        <end position="43"/>
    </location>
</feature>
<evidence type="ECO:0000313" key="4">
    <source>
        <dbReference type="Proteomes" id="UP001365542"/>
    </source>
</evidence>
<feature type="region of interest" description="Disordered" evidence="1">
    <location>
        <begin position="192"/>
        <end position="220"/>
    </location>
</feature>
<name>A0AAV9XM03_9PEZI</name>
<comment type="caution">
    <text evidence="3">The sequence shown here is derived from an EMBL/GenBank/DDBJ whole genome shotgun (WGS) entry which is preliminary data.</text>
</comment>
<feature type="compositionally biased region" description="Basic and acidic residues" evidence="1">
    <location>
        <begin position="484"/>
        <end position="497"/>
    </location>
</feature>
<evidence type="ECO:0000313" key="3">
    <source>
        <dbReference type="EMBL" id="KAK6541972.1"/>
    </source>
</evidence>
<dbReference type="InterPro" id="IPR056009">
    <property type="entry name" value="DUF7587"/>
</dbReference>
<dbReference type="Proteomes" id="UP001365542">
    <property type="component" value="Unassembled WGS sequence"/>
</dbReference>
<proteinExistence type="predicted"/>
<organism evidence="3 4">
    <name type="scientific">Orbilia ellipsospora</name>
    <dbReference type="NCBI Taxonomy" id="2528407"/>
    <lineage>
        <taxon>Eukaryota</taxon>
        <taxon>Fungi</taxon>
        <taxon>Dikarya</taxon>
        <taxon>Ascomycota</taxon>
        <taxon>Pezizomycotina</taxon>
        <taxon>Orbiliomycetes</taxon>
        <taxon>Orbiliales</taxon>
        <taxon>Orbiliaceae</taxon>
        <taxon>Orbilia</taxon>
    </lineage>
</organism>
<dbReference type="AlphaFoldDB" id="A0AAV9XM03"/>
<feature type="domain" description="DUF7587" evidence="2">
    <location>
        <begin position="507"/>
        <end position="654"/>
    </location>
</feature>
<feature type="region of interest" description="Disordered" evidence="1">
    <location>
        <begin position="465"/>
        <end position="500"/>
    </location>
</feature>
<gene>
    <name evidence="3" type="ORF">TWF694_007745</name>
</gene>
<dbReference type="Pfam" id="PF24494">
    <property type="entry name" value="DUF7587"/>
    <property type="match status" value="1"/>
</dbReference>
<sequence length="727" mass="82496">MSSTPEEQVIRNIPVSLMTSIDDGETEEATSSTNESNKLDALNSISNSYHGELSSKVEPVSRVSSQADLFSNEHSQILKISNEATLQSTHAENNQLLGIDNAGNPPEVVHSRTEAKFERFFEELQEEVTMVDPQEDTQAQEEEEEVINDGENPFHITIEKQSTKDIDGIYYPSPAELQFSSDSRIYPETPVAAAIPPTLSDTTLLGSPADDNESESSRKRFRLSVQQYKTKRTPQYTGGDERFAFDRICPNSKFYHTQPDPNRDPVRRVLFPSIRKKKAEGDSNEDPDRTQALIEDALNDSAIRSKDNIESDPVDPLEKYRHTWLDSNLTSLYVLKRWYKNGPANIRDVLNRLMGINISSGAYSMQFNEFINKAKERNLRTFKEVFIDTPFTDPEMQWFDVKEELLAASEGAGVQLKPRDKDDEDVLKAYEDIKQTQMAERMRLSLSEFIHTPGKSPVVISLVASDSEEDSEPDTPCKVPSMKRKSECLKSKPEKAQTRHRRSILPKNILFRYWDDESYGYNSPDLIRAGLFRDPSQPIPDPPEVDTPEFDKHAANHINRKKIPTPMISTSNSLMWVLRKAGLSRRWFNATNPRIAIIDPRYLKSMFQVSDLIAGLCKREDMIEAAHRYGGHYDILVWGEIPKEAIVNIVDYLELLRATTVSRQIHTHFRMDIVSRPKIKSVIFGMKFAVACAEELKEAVEGFANIVLGPAAEADIKDRFAKNVGID</sequence>
<protein>
    <recommendedName>
        <fullName evidence="2">DUF7587 domain-containing protein</fullName>
    </recommendedName>
</protein>
<evidence type="ECO:0000256" key="1">
    <source>
        <dbReference type="SAM" id="MobiDB-lite"/>
    </source>
</evidence>
<accession>A0AAV9XM03</accession>
<reference evidence="3 4" key="1">
    <citation type="submission" date="2019-10" db="EMBL/GenBank/DDBJ databases">
        <authorList>
            <person name="Palmer J.M."/>
        </authorList>
    </citation>
    <scope>NUCLEOTIDE SEQUENCE [LARGE SCALE GENOMIC DNA]</scope>
    <source>
        <strain evidence="3 4">TWF694</strain>
    </source>
</reference>
<keyword evidence="4" id="KW-1185">Reference proteome</keyword>